<dbReference type="SUPFAM" id="SSF82171">
    <property type="entry name" value="DPP6 N-terminal domain-like"/>
    <property type="match status" value="1"/>
</dbReference>
<dbReference type="InterPro" id="IPR011042">
    <property type="entry name" value="6-blade_b-propeller_TolB-like"/>
</dbReference>
<dbReference type="Proteomes" id="UP001336020">
    <property type="component" value="Unassembled WGS sequence"/>
</dbReference>
<name>A0ABU7L5M1_9NOCA</name>
<keyword evidence="5" id="KW-1185">Reference proteome</keyword>
<dbReference type="Pfam" id="PF00326">
    <property type="entry name" value="Peptidase_S9"/>
    <property type="match status" value="1"/>
</dbReference>
<dbReference type="PANTHER" id="PTHR42776">
    <property type="entry name" value="SERINE PEPTIDASE S9 FAMILY MEMBER"/>
    <property type="match status" value="1"/>
</dbReference>
<evidence type="ECO:0000256" key="1">
    <source>
        <dbReference type="ARBA" id="ARBA00022729"/>
    </source>
</evidence>
<dbReference type="EMBL" id="JAUTXY010000001">
    <property type="protein sequence ID" value="MEE2056579.1"/>
    <property type="molecule type" value="Genomic_DNA"/>
</dbReference>
<comment type="caution">
    <text evidence="4">The sequence shown here is derived from an EMBL/GenBank/DDBJ whole genome shotgun (WGS) entry which is preliminary data.</text>
</comment>
<sequence length="663" mass="72021">MTAFDDLDDYLALPRATRLVMSPDGARLVLAQSTLDDTATSYVGALWEIDPLGGEPARRLTQGEKGESNPTFTARGDLLFTAARGGDDEPPSLWRLPAACGEAEKVVARNGGIAGVHAATRADRIVLAANVLGHSDTDDERVRAARKDRKVSAVMHTGYPVRYWDHDLGPDRPHLLTVGTDGELTDLTPGVRSSLRDAQLDVAADGSFAASTWVVAGPLASRRTTLVRVDLTTGLRTPLVDDDTGDATHPALSQDGTKLAYLHESLSDPDTPPRITLRILDVADGITTVEARDWDRRPTSIAWLPDGAGLVLTADEKGRGPIFVLRSGTDRPEQLTLDDAAYTDVSVAPDGSTLYALRASYGAPPHPVRVALTGPDAGTVTPLRVPAELPDLSGRLTDIVSTADDGTPVRGWLALPDTATADAPAPLLVWIHGGPLSSWNTWSWRWNPWLLVARGYAVLLPDPALSTGYGDDFIRRGWGRWGKEPYTDLMAITDTVEARPDIDAARTAAMGGSFGGYMANWVAGHTDRFRAIVTHAGLWALDQFVPTTDVAWYWQREMTPEMAVENSPHLYVADIVTPMLVIHGDKDYRVPIGEALRLWYELLNESGLPAEDDGTTAHRFLLFPNENHWVLSPQHTKIWYRAVEAFLSEHVLGAPIELPEVLG</sequence>
<keyword evidence="2" id="KW-0378">Hydrolase</keyword>
<feature type="domain" description="Peptidase S9 prolyl oligopeptidase catalytic" evidence="3">
    <location>
        <begin position="442"/>
        <end position="651"/>
    </location>
</feature>
<dbReference type="InterPro" id="IPR001375">
    <property type="entry name" value="Peptidase_S9_cat"/>
</dbReference>
<dbReference type="InterPro" id="IPR029058">
    <property type="entry name" value="AB_hydrolase_fold"/>
</dbReference>
<protein>
    <submittedName>
        <fullName evidence="4">Prolyl oligopeptidase family serine peptidase</fullName>
    </submittedName>
</protein>
<reference evidence="4 5" key="1">
    <citation type="submission" date="2023-07" db="EMBL/GenBank/DDBJ databases">
        <authorList>
            <person name="Girao M."/>
            <person name="Carvalho M.F."/>
        </authorList>
    </citation>
    <scope>NUCLEOTIDE SEQUENCE [LARGE SCALE GENOMIC DNA]</scope>
    <source>
        <strain evidence="4 5">YIM65754</strain>
    </source>
</reference>
<dbReference type="Gene3D" id="2.120.10.30">
    <property type="entry name" value="TolB, C-terminal domain"/>
    <property type="match status" value="2"/>
</dbReference>
<dbReference type="PANTHER" id="PTHR42776:SF13">
    <property type="entry name" value="DIPEPTIDYL-PEPTIDASE 5"/>
    <property type="match status" value="1"/>
</dbReference>
<dbReference type="SUPFAM" id="SSF53474">
    <property type="entry name" value="alpha/beta-Hydrolases"/>
    <property type="match status" value="1"/>
</dbReference>
<gene>
    <name evidence="4" type="ORF">Q7514_03425</name>
</gene>
<evidence type="ECO:0000313" key="4">
    <source>
        <dbReference type="EMBL" id="MEE2056579.1"/>
    </source>
</evidence>
<dbReference type="Gene3D" id="3.40.50.1820">
    <property type="entry name" value="alpha/beta hydrolase"/>
    <property type="match status" value="1"/>
</dbReference>
<evidence type="ECO:0000256" key="2">
    <source>
        <dbReference type="ARBA" id="ARBA00022801"/>
    </source>
</evidence>
<dbReference type="RefSeq" id="WP_330131824.1">
    <property type="nucleotide sequence ID" value="NZ_JAUTXY010000001.1"/>
</dbReference>
<proteinExistence type="predicted"/>
<organism evidence="4 5">
    <name type="scientific">Rhodococcus artemisiae</name>
    <dbReference type="NCBI Taxonomy" id="714159"/>
    <lineage>
        <taxon>Bacteria</taxon>
        <taxon>Bacillati</taxon>
        <taxon>Actinomycetota</taxon>
        <taxon>Actinomycetes</taxon>
        <taxon>Mycobacteriales</taxon>
        <taxon>Nocardiaceae</taxon>
        <taxon>Rhodococcus</taxon>
    </lineage>
</organism>
<evidence type="ECO:0000259" key="3">
    <source>
        <dbReference type="Pfam" id="PF00326"/>
    </source>
</evidence>
<evidence type="ECO:0000313" key="5">
    <source>
        <dbReference type="Proteomes" id="UP001336020"/>
    </source>
</evidence>
<keyword evidence="1" id="KW-0732">Signal</keyword>
<accession>A0ABU7L5M1</accession>